<keyword evidence="4" id="KW-1185">Reference proteome</keyword>
<keyword evidence="2" id="KW-1133">Transmembrane helix</keyword>
<proteinExistence type="predicted"/>
<evidence type="ECO:0000256" key="1">
    <source>
        <dbReference type="SAM" id="MobiDB-lite"/>
    </source>
</evidence>
<comment type="caution">
    <text evidence="3">The sequence shown here is derived from an EMBL/GenBank/DDBJ whole genome shotgun (WGS) entry which is preliminary data.</text>
</comment>
<keyword evidence="2" id="KW-0472">Membrane</keyword>
<dbReference type="EMBL" id="BDQM01000070">
    <property type="protein sequence ID" value="GAW97993.1"/>
    <property type="molecule type" value="Genomic_DNA"/>
</dbReference>
<organism evidence="3 4">
    <name type="scientific">Colwellia marinimaniae</name>
    <dbReference type="NCBI Taxonomy" id="1513592"/>
    <lineage>
        <taxon>Bacteria</taxon>
        <taxon>Pseudomonadati</taxon>
        <taxon>Pseudomonadota</taxon>
        <taxon>Gammaproteobacteria</taxon>
        <taxon>Alteromonadales</taxon>
        <taxon>Colwelliaceae</taxon>
        <taxon>Colwellia</taxon>
    </lineage>
</organism>
<protein>
    <submittedName>
        <fullName evidence="3">Uncharacterized protein</fullName>
    </submittedName>
</protein>
<dbReference type="RefSeq" id="WP_143760141.1">
    <property type="nucleotide sequence ID" value="NZ_BDQM01000070.1"/>
</dbReference>
<name>A0ABQ0N068_9GAMM</name>
<evidence type="ECO:0000256" key="2">
    <source>
        <dbReference type="SAM" id="Phobius"/>
    </source>
</evidence>
<evidence type="ECO:0000313" key="4">
    <source>
        <dbReference type="Proteomes" id="UP000197068"/>
    </source>
</evidence>
<reference evidence="3 4" key="1">
    <citation type="submission" date="2017-06" db="EMBL/GenBank/DDBJ databases">
        <title>Whole Genome Sequences of Colwellia marinimaniae MTCD1.</title>
        <authorList>
            <person name="Kusumoto H."/>
            <person name="Inoue M."/>
            <person name="Tanikawa K."/>
            <person name="Maeji H."/>
            <person name="Cameron J.H."/>
            <person name="Bartlett D.H."/>
        </authorList>
    </citation>
    <scope>NUCLEOTIDE SEQUENCE [LARGE SCALE GENOMIC DNA]</scope>
    <source>
        <strain evidence="3 4">MTCD1</strain>
    </source>
</reference>
<feature type="region of interest" description="Disordered" evidence="1">
    <location>
        <begin position="83"/>
        <end position="117"/>
    </location>
</feature>
<feature type="transmembrane region" description="Helical" evidence="2">
    <location>
        <begin position="124"/>
        <end position="145"/>
    </location>
</feature>
<accession>A0ABQ0N068</accession>
<feature type="compositionally biased region" description="Polar residues" evidence="1">
    <location>
        <begin position="83"/>
        <end position="103"/>
    </location>
</feature>
<gene>
    <name evidence="3" type="ORF">MTCD1_03651</name>
</gene>
<evidence type="ECO:0000313" key="3">
    <source>
        <dbReference type="EMBL" id="GAW97993.1"/>
    </source>
</evidence>
<sequence>MKEIPGEDTYKALMDIANMWSDVPYRKSWIEHLALQRVIEDADIGAMTEKAFNKYSQELNPAVESTINLTTIENNVSNNFNGPVSNSVIGDNNKDINITQDSNNSEEKQTTVEPQKQSKWHDSFLGKIIVGTIIVSIGVVIKQYVFPN</sequence>
<keyword evidence="2" id="KW-0812">Transmembrane</keyword>
<dbReference type="Proteomes" id="UP000197068">
    <property type="component" value="Unassembled WGS sequence"/>
</dbReference>